<feature type="domain" description="AB hydrolase-1" evidence="2">
    <location>
        <begin position="47"/>
        <end position="184"/>
    </location>
</feature>
<dbReference type="GO" id="GO:0016787">
    <property type="term" value="F:hydrolase activity"/>
    <property type="evidence" value="ECO:0007669"/>
    <property type="project" value="UniProtKB-KW"/>
</dbReference>
<dbReference type="SUPFAM" id="SSF53474">
    <property type="entry name" value="alpha/beta-Hydrolases"/>
    <property type="match status" value="1"/>
</dbReference>
<dbReference type="InterPro" id="IPR029058">
    <property type="entry name" value="AB_hydrolase_fold"/>
</dbReference>
<dbReference type="PRINTS" id="PR00111">
    <property type="entry name" value="ABHYDROLASE"/>
</dbReference>
<dbReference type="InterPro" id="IPR000073">
    <property type="entry name" value="AB_hydrolase_1"/>
</dbReference>
<evidence type="ECO:0000313" key="4">
    <source>
        <dbReference type="Proteomes" id="UP000279959"/>
    </source>
</evidence>
<gene>
    <name evidence="3" type="ORF">SAMIE_1016070</name>
</gene>
<protein>
    <recommendedName>
        <fullName evidence="2">AB hydrolase-1 domain-containing protein</fullName>
    </recommendedName>
</protein>
<reference evidence="3 4" key="1">
    <citation type="submission" date="2018-05" db="EMBL/GenBank/DDBJ databases">
        <title>Complete Genome Sequence of the Nonylphenol-Degrading Bacterium Sphingobium amiense DSM 16289T.</title>
        <authorList>
            <person name="Ootsuka M."/>
            <person name="Nishizawa T."/>
            <person name="Ohta H."/>
        </authorList>
    </citation>
    <scope>NUCLEOTIDE SEQUENCE [LARGE SCALE GENOMIC DNA]</scope>
    <source>
        <strain evidence="3 4">DSM 16289</strain>
    </source>
</reference>
<dbReference type="InterPro" id="IPR000639">
    <property type="entry name" value="Epox_hydrolase-like"/>
</dbReference>
<evidence type="ECO:0000256" key="1">
    <source>
        <dbReference type="ARBA" id="ARBA00022801"/>
    </source>
</evidence>
<dbReference type="EMBL" id="AP018664">
    <property type="protein sequence ID" value="BBD98106.1"/>
    <property type="molecule type" value="Genomic_DNA"/>
</dbReference>
<dbReference type="RefSeq" id="WP_197724667.1">
    <property type="nucleotide sequence ID" value="NZ_AP018664.1"/>
</dbReference>
<accession>A0A494W425</accession>
<keyword evidence="1" id="KW-0378">Hydrolase</keyword>
<proteinExistence type="predicted"/>
<dbReference type="Pfam" id="PF00561">
    <property type="entry name" value="Abhydrolase_1"/>
    <property type="match status" value="1"/>
</dbReference>
<organism evidence="3 4">
    <name type="scientific">Sphingobium amiense</name>
    <dbReference type="NCBI Taxonomy" id="135719"/>
    <lineage>
        <taxon>Bacteria</taxon>
        <taxon>Pseudomonadati</taxon>
        <taxon>Pseudomonadota</taxon>
        <taxon>Alphaproteobacteria</taxon>
        <taxon>Sphingomonadales</taxon>
        <taxon>Sphingomonadaceae</taxon>
        <taxon>Sphingobium</taxon>
    </lineage>
</organism>
<dbReference type="Proteomes" id="UP000279959">
    <property type="component" value="Chromosome"/>
</dbReference>
<dbReference type="AlphaFoldDB" id="A0A494W425"/>
<keyword evidence="4" id="KW-1185">Reference proteome</keyword>
<evidence type="ECO:0000259" key="2">
    <source>
        <dbReference type="Pfam" id="PF00561"/>
    </source>
</evidence>
<dbReference type="KEGG" id="sami:SAMIE_1016070"/>
<sequence>MAGQSATHPGPLSPALLPEGIRSRIVSGVGDLDMHILEAGHEGKRRPAILLLHGFPELAWCWRRVMPLLADAGYHVVAPDQRGVGRTTPQPDAYLTDLEPYATGNLAADVFNLMDALGLPSVDMLVGHDAGSIVAGFCALAWPDRVRRLVLSASPFGGAPPAGTPPAAPFLDHVVHQELARLPQPRKHYQAYYCGADANADMWNPPQGMHPFLRGYYHQKSADWDGNRPGPLKGWTGEEIARLPHYYCMPAQSGMAEVAAAIMPDVRQVAGCDWLSDADLAVAAAEFARTGFQPALNWYRSALAEGMTGRDMTPFQGRRLPMPVAFVSGRADWGPYQAPGLMEAMRDGLATEPVAIHFIDGAGHWVQQEQPERFTEILLAFSRRG</sequence>
<name>A0A494W425_9SPHN</name>
<evidence type="ECO:0000313" key="3">
    <source>
        <dbReference type="EMBL" id="BBD98106.1"/>
    </source>
</evidence>
<dbReference type="PANTHER" id="PTHR43329">
    <property type="entry name" value="EPOXIDE HYDROLASE"/>
    <property type="match status" value="1"/>
</dbReference>
<dbReference type="Gene3D" id="3.40.50.1820">
    <property type="entry name" value="alpha/beta hydrolase"/>
    <property type="match status" value="1"/>
</dbReference>
<dbReference type="PRINTS" id="PR00412">
    <property type="entry name" value="EPOXHYDRLASE"/>
</dbReference>